<keyword evidence="4" id="KW-1185">Reference proteome</keyword>
<name>A0A7W9EYA2_9RHOB</name>
<dbReference type="AlphaFoldDB" id="A0A7W9EYA2"/>
<dbReference type="Pfam" id="PF00582">
    <property type="entry name" value="Usp"/>
    <property type="match status" value="1"/>
</dbReference>
<dbReference type="InterPro" id="IPR006016">
    <property type="entry name" value="UspA"/>
</dbReference>
<dbReference type="SUPFAM" id="SSF52402">
    <property type="entry name" value="Adenine nucleotide alpha hydrolases-like"/>
    <property type="match status" value="2"/>
</dbReference>
<dbReference type="Gene3D" id="3.40.50.12370">
    <property type="match status" value="1"/>
</dbReference>
<dbReference type="InterPro" id="IPR006015">
    <property type="entry name" value="Universal_stress_UspA"/>
</dbReference>
<evidence type="ECO:0000259" key="2">
    <source>
        <dbReference type="Pfam" id="PF00582"/>
    </source>
</evidence>
<sequence>MAYTAIATILHNSDADQTALNFAIDFARHHNAHLHVLCAGIDATEPGFYYAGAHAIAVQQNFDATQEQADRLETLARRRLIAEDIKWDVQAVTVMPGGLDPFLSDNMRFFDLVVLPAPHQGANDRTDVMTFEACLFGADVPVLVIPSVPKLSVTFDNIKIAWDDGTEAMAAARAAIPLLKTATTTTISIVDPPLHAPDRSDPGGKLANYLARQGAKVEVAIHARTQPSVASQLLMRANETNVDLIVMGAYGHSRMREAILGGVTRDILGLTNLPLLMAH</sequence>
<reference evidence="3 4" key="1">
    <citation type="submission" date="2020-08" db="EMBL/GenBank/DDBJ databases">
        <title>Genomic Encyclopedia of Type Strains, Phase IV (KMG-IV): sequencing the most valuable type-strain genomes for metagenomic binning, comparative biology and taxonomic classification.</title>
        <authorList>
            <person name="Goeker M."/>
        </authorList>
    </citation>
    <scope>NUCLEOTIDE SEQUENCE [LARGE SCALE GENOMIC DNA]</scope>
    <source>
        <strain evidence="3 4">DSM 101064</strain>
    </source>
</reference>
<evidence type="ECO:0000313" key="4">
    <source>
        <dbReference type="Proteomes" id="UP000535415"/>
    </source>
</evidence>
<accession>A0A7W9EYA2</accession>
<dbReference type="PANTHER" id="PTHR46268">
    <property type="entry name" value="STRESS RESPONSE PROTEIN NHAX"/>
    <property type="match status" value="1"/>
</dbReference>
<evidence type="ECO:0000256" key="1">
    <source>
        <dbReference type="ARBA" id="ARBA00008791"/>
    </source>
</evidence>
<evidence type="ECO:0000313" key="3">
    <source>
        <dbReference type="EMBL" id="MBB5722558.1"/>
    </source>
</evidence>
<dbReference type="PRINTS" id="PR01438">
    <property type="entry name" value="UNVRSLSTRESS"/>
</dbReference>
<protein>
    <submittedName>
        <fullName evidence="3">Nucleotide-binding universal stress UspA family protein</fullName>
    </submittedName>
</protein>
<dbReference type="Proteomes" id="UP000535415">
    <property type="component" value="Unassembled WGS sequence"/>
</dbReference>
<dbReference type="RefSeq" id="WP_183528918.1">
    <property type="nucleotide sequence ID" value="NZ_JACIJM010000005.1"/>
</dbReference>
<dbReference type="EMBL" id="JACIJM010000005">
    <property type="protein sequence ID" value="MBB5722558.1"/>
    <property type="molecule type" value="Genomic_DNA"/>
</dbReference>
<feature type="domain" description="UspA" evidence="2">
    <location>
        <begin position="156"/>
        <end position="278"/>
    </location>
</feature>
<proteinExistence type="inferred from homology"/>
<comment type="similarity">
    <text evidence="1">Belongs to the universal stress protein A family.</text>
</comment>
<organism evidence="3 4">
    <name type="scientific">Yoonia ponticola</name>
    <dbReference type="NCBI Taxonomy" id="1524255"/>
    <lineage>
        <taxon>Bacteria</taxon>
        <taxon>Pseudomonadati</taxon>
        <taxon>Pseudomonadota</taxon>
        <taxon>Alphaproteobacteria</taxon>
        <taxon>Rhodobacterales</taxon>
        <taxon>Paracoccaceae</taxon>
        <taxon>Yoonia</taxon>
    </lineage>
</organism>
<comment type="caution">
    <text evidence="3">The sequence shown here is derived from an EMBL/GenBank/DDBJ whole genome shotgun (WGS) entry which is preliminary data.</text>
</comment>
<dbReference type="PANTHER" id="PTHR46268:SF15">
    <property type="entry name" value="UNIVERSAL STRESS PROTEIN HP_0031"/>
    <property type="match status" value="1"/>
</dbReference>
<gene>
    <name evidence="3" type="ORF">FHS72_002184</name>
</gene>
<dbReference type="CDD" id="cd00293">
    <property type="entry name" value="USP-like"/>
    <property type="match status" value="1"/>
</dbReference>